<dbReference type="OrthoDB" id="4849395at2759"/>
<proteinExistence type="predicted"/>
<dbReference type="EMBL" id="JFFI01001284">
    <property type="protein sequence ID" value="KXH61413.1"/>
    <property type="molecule type" value="Genomic_DNA"/>
</dbReference>
<evidence type="ECO:0000313" key="3">
    <source>
        <dbReference type="Proteomes" id="UP000070121"/>
    </source>
</evidence>
<dbReference type="Proteomes" id="UP000070121">
    <property type="component" value="Unassembled WGS sequence"/>
</dbReference>
<evidence type="ECO:0000256" key="1">
    <source>
        <dbReference type="SAM" id="MobiDB-lite"/>
    </source>
</evidence>
<organism evidence="2 3">
    <name type="scientific">Colletotrichum salicis</name>
    <dbReference type="NCBI Taxonomy" id="1209931"/>
    <lineage>
        <taxon>Eukaryota</taxon>
        <taxon>Fungi</taxon>
        <taxon>Dikarya</taxon>
        <taxon>Ascomycota</taxon>
        <taxon>Pezizomycotina</taxon>
        <taxon>Sordariomycetes</taxon>
        <taxon>Hypocreomycetidae</taxon>
        <taxon>Glomerellales</taxon>
        <taxon>Glomerellaceae</taxon>
        <taxon>Colletotrichum</taxon>
        <taxon>Colletotrichum acutatum species complex</taxon>
    </lineage>
</organism>
<dbReference type="STRING" id="1209931.A0A135UM01"/>
<sequence>MAPERNSVNTHIKLLAQWLGKSVNATLYEHAFQKAAQNAKFSVQRIVRQLKQELAPSQAMVRSAVRQEYRQVLGKARNGVNAQRWYEEWQSAYLRAKTYDIPEIDGEIAIIDFLEAVKTRLNPTWGQRTYENLRESMAYGTHIKTLEGIAYAFSLVTQEAQTKKFSGSGGAYSTFAGHSDSSENAINKEGQEVLEAVKSSKWKSIQGELKKVGWLKNDGTPKKPRLPKDSSNQPTTSSSATQDEGHIVAVLVKGQETSSRRQLRRPLTA</sequence>
<accession>A0A135UM01</accession>
<name>A0A135UM01_9PEZI</name>
<feature type="compositionally biased region" description="Polar residues" evidence="1">
    <location>
        <begin position="229"/>
        <end position="242"/>
    </location>
</feature>
<keyword evidence="3" id="KW-1185">Reference proteome</keyword>
<evidence type="ECO:0000313" key="2">
    <source>
        <dbReference type="EMBL" id="KXH61413.1"/>
    </source>
</evidence>
<dbReference type="AlphaFoldDB" id="A0A135UM01"/>
<feature type="region of interest" description="Disordered" evidence="1">
    <location>
        <begin position="213"/>
        <end position="246"/>
    </location>
</feature>
<reference evidence="2 3" key="1">
    <citation type="submission" date="2014-02" db="EMBL/GenBank/DDBJ databases">
        <title>The genome sequence of Colletotrichum salicis CBS 607.94.</title>
        <authorList>
            <person name="Baroncelli R."/>
            <person name="Thon M.R."/>
        </authorList>
    </citation>
    <scope>NUCLEOTIDE SEQUENCE [LARGE SCALE GENOMIC DNA]</scope>
    <source>
        <strain evidence="2 3">CBS 607.94</strain>
    </source>
</reference>
<comment type="caution">
    <text evidence="2">The sequence shown here is derived from an EMBL/GenBank/DDBJ whole genome shotgun (WGS) entry which is preliminary data.</text>
</comment>
<gene>
    <name evidence="2" type="ORF">CSAL01_05239</name>
</gene>
<protein>
    <submittedName>
        <fullName evidence="2">Uncharacterized protein</fullName>
    </submittedName>
</protein>